<sequence>MQKLDMNWQCVLAAQKANHILVEDTLSRLRESTVGFPAQERHGPVRAGPEEAMKMVRGLEHLCCGERLRELGLFSLEKRRLQGDLLVAFQYIDGACKNDGETVFTKVCSDRTRGNGCQLKEEGSDAIQKDLDRPEECVHVNLMKFNKAKCKVLHLGWGSPQYQYRLGIKDKGEGFGDAGGWKTGHDPEMCARSPESQPYPGLHPEQRGQQGEGGDSALLLRSGETPLQCCVQLGGPQHRKDMELLERVQRRPQKWSEGWNTSAVEKGWESWGCSAWRREGCGETLLWPFNI</sequence>
<proteinExistence type="predicted"/>
<organism evidence="2 3">
    <name type="scientific">Mycteria americana</name>
    <name type="common">Wood stork</name>
    <dbReference type="NCBI Taxonomy" id="33587"/>
    <lineage>
        <taxon>Eukaryota</taxon>
        <taxon>Metazoa</taxon>
        <taxon>Chordata</taxon>
        <taxon>Craniata</taxon>
        <taxon>Vertebrata</taxon>
        <taxon>Euteleostomi</taxon>
        <taxon>Archelosauria</taxon>
        <taxon>Archosauria</taxon>
        <taxon>Dinosauria</taxon>
        <taxon>Saurischia</taxon>
        <taxon>Theropoda</taxon>
        <taxon>Coelurosauria</taxon>
        <taxon>Aves</taxon>
        <taxon>Neognathae</taxon>
        <taxon>Neoaves</taxon>
        <taxon>Aequornithes</taxon>
        <taxon>Ciconiiformes</taxon>
        <taxon>Ciconiidae</taxon>
        <taxon>Mycteria</taxon>
    </lineage>
</organism>
<evidence type="ECO:0000313" key="2">
    <source>
        <dbReference type="EMBL" id="KAK4831333.1"/>
    </source>
</evidence>
<reference evidence="2 3" key="1">
    <citation type="journal article" date="2023" name="J. Hered.">
        <title>Chromosome-level genome of the wood stork (Mycteria americana) provides insight into avian chromosome evolution.</title>
        <authorList>
            <person name="Flamio R. Jr."/>
            <person name="Ramstad K.M."/>
        </authorList>
    </citation>
    <scope>NUCLEOTIDE SEQUENCE [LARGE SCALE GENOMIC DNA]</scope>
    <source>
        <strain evidence="2">JAX WOST 10</strain>
    </source>
</reference>
<name>A0AAN7SKL6_MYCAM</name>
<dbReference type="Proteomes" id="UP001333110">
    <property type="component" value="Unassembled WGS sequence"/>
</dbReference>
<evidence type="ECO:0000313" key="3">
    <source>
        <dbReference type="Proteomes" id="UP001333110"/>
    </source>
</evidence>
<evidence type="ECO:0008006" key="4">
    <source>
        <dbReference type="Google" id="ProtNLM"/>
    </source>
</evidence>
<accession>A0AAN7SKL6</accession>
<evidence type="ECO:0000256" key="1">
    <source>
        <dbReference type="SAM" id="MobiDB-lite"/>
    </source>
</evidence>
<dbReference type="AlphaFoldDB" id="A0AAN7SKL6"/>
<feature type="region of interest" description="Disordered" evidence="1">
    <location>
        <begin position="190"/>
        <end position="216"/>
    </location>
</feature>
<dbReference type="EMBL" id="JAUNZN010000001">
    <property type="protein sequence ID" value="KAK4831333.1"/>
    <property type="molecule type" value="Genomic_DNA"/>
</dbReference>
<protein>
    <recommendedName>
        <fullName evidence="4">Rna-directed dna polymerase from mobile element jockey-like</fullName>
    </recommendedName>
</protein>
<gene>
    <name evidence="2" type="ORF">QYF61_016822</name>
</gene>
<keyword evidence="3" id="KW-1185">Reference proteome</keyword>
<comment type="caution">
    <text evidence="2">The sequence shown here is derived from an EMBL/GenBank/DDBJ whole genome shotgun (WGS) entry which is preliminary data.</text>
</comment>